<dbReference type="Proteomes" id="UP000177698">
    <property type="component" value="Unassembled WGS sequence"/>
</dbReference>
<dbReference type="InterPro" id="IPR035069">
    <property type="entry name" value="TTHA1013/TTHA0281-like"/>
</dbReference>
<dbReference type="STRING" id="1802056.A2954_06070"/>
<sequence length="90" mass="10334">MQKNILNYHIRIEKEKQNNKTVYTAYCPALGLSDYGKTIDETVKRITDLIKFHIESLQKVGYSIPVEKESTTVITSIEIPVSSRIKISYV</sequence>
<gene>
    <name evidence="1" type="ORF">A2954_06070</name>
</gene>
<name>A0A1F7ICI2_9BACT</name>
<evidence type="ECO:0000313" key="2">
    <source>
        <dbReference type="Proteomes" id="UP000177698"/>
    </source>
</evidence>
<dbReference type="EMBL" id="MGAG01000015">
    <property type="protein sequence ID" value="OGK41070.1"/>
    <property type="molecule type" value="Genomic_DNA"/>
</dbReference>
<evidence type="ECO:0008006" key="3">
    <source>
        <dbReference type="Google" id="ProtNLM"/>
    </source>
</evidence>
<dbReference type="SUPFAM" id="SSF143100">
    <property type="entry name" value="TTHA1013/TTHA0281-like"/>
    <property type="match status" value="1"/>
</dbReference>
<dbReference type="Gene3D" id="3.30.160.250">
    <property type="match status" value="1"/>
</dbReference>
<accession>A0A1F7ICI2</accession>
<evidence type="ECO:0000313" key="1">
    <source>
        <dbReference type="EMBL" id="OGK41070.1"/>
    </source>
</evidence>
<comment type="caution">
    <text evidence="1">The sequence shown here is derived from an EMBL/GenBank/DDBJ whole genome shotgun (WGS) entry which is preliminary data.</text>
</comment>
<proteinExistence type="predicted"/>
<reference evidence="1 2" key="1">
    <citation type="journal article" date="2016" name="Nat. Commun.">
        <title>Thousands of microbial genomes shed light on interconnected biogeochemical processes in an aquifer system.</title>
        <authorList>
            <person name="Anantharaman K."/>
            <person name="Brown C.T."/>
            <person name="Hug L.A."/>
            <person name="Sharon I."/>
            <person name="Castelle C.J."/>
            <person name="Probst A.J."/>
            <person name="Thomas B.C."/>
            <person name="Singh A."/>
            <person name="Wilkins M.J."/>
            <person name="Karaoz U."/>
            <person name="Brodie E.L."/>
            <person name="Williams K.H."/>
            <person name="Hubbard S.S."/>
            <person name="Banfield J.F."/>
        </authorList>
    </citation>
    <scope>NUCLEOTIDE SEQUENCE [LARGE SCALE GENOMIC DNA]</scope>
</reference>
<organism evidence="1 2">
    <name type="scientific">Candidatus Roizmanbacteria bacterium RIFCSPLOWO2_01_FULL_37_12</name>
    <dbReference type="NCBI Taxonomy" id="1802056"/>
    <lineage>
        <taxon>Bacteria</taxon>
        <taxon>Candidatus Roizmaniibacteriota</taxon>
    </lineage>
</organism>
<protein>
    <recommendedName>
        <fullName evidence="3">HicB-like antitoxin of toxin-antitoxin system domain-containing protein</fullName>
    </recommendedName>
</protein>
<dbReference type="AlphaFoldDB" id="A0A1F7ICI2"/>